<keyword evidence="7 9" id="KW-1133">Transmembrane helix</keyword>
<dbReference type="PROSITE" id="PS00543">
    <property type="entry name" value="HLYD_FAMILY"/>
    <property type="match status" value="1"/>
</dbReference>
<dbReference type="Pfam" id="PF25917">
    <property type="entry name" value="BSH_RND"/>
    <property type="match status" value="1"/>
</dbReference>
<evidence type="ECO:0000259" key="11">
    <source>
        <dbReference type="Pfam" id="PF26002"/>
    </source>
</evidence>
<accession>V4PYT9</accession>
<sequence length="471" mass="51510">MFKTLKSHFDTTLESLKLIKQSEASKTRYDNTAFLPAALDILETPPNPLGRGVVWVIVSFLMIALIWSIVGSVDIVAIGEGKIIPRGQVKVIQSADLGVVRELHVKEGQAVKAGDALIVLDPTVSGAEVQQAQQALLTAQLELAQSRALADFVAGRPAHYEAPVGADLTASAVQSAYLQQRIDEQRSTLSGLNEARVQRASESRMNIEEGRKLSQQLPLLEERLRDLQSLHEQGLAPKTVVNEAHERAIGMRQDILIRREEGHKAQAAALAANQAYISQRSKFASDALKALTEAEANYRLREEELKKTREKARLTVLRAPVDGYAQQLQLHTVGGVVKAADPLLVIVPKGAELLVEASFPNREVGFLRAGQLVEVKLEAFPFTRYGTLTGRLEQISRDAINDEKRGLLYTAIVAVDAPAQQQSGGKSHQIQPSMIQPGMAASVEIKTGRRSIISYLLSPLSRRVSEAGRER</sequence>
<dbReference type="EMBL" id="AWGB01000012">
    <property type="protein sequence ID" value="ESQ92569.1"/>
    <property type="molecule type" value="Genomic_DNA"/>
</dbReference>
<comment type="caution">
    <text evidence="12">The sequence shown here is derived from an EMBL/GenBank/DDBJ whole genome shotgun (WGS) entry which is preliminary data.</text>
</comment>
<dbReference type="SUPFAM" id="SSF111369">
    <property type="entry name" value="HlyD-like secretion proteins"/>
    <property type="match status" value="1"/>
</dbReference>
<dbReference type="PATRIC" id="fig|1121022.4.peg.1606"/>
<evidence type="ECO:0000256" key="4">
    <source>
        <dbReference type="ARBA" id="ARBA00022475"/>
    </source>
</evidence>
<evidence type="ECO:0000256" key="3">
    <source>
        <dbReference type="ARBA" id="ARBA00022448"/>
    </source>
</evidence>
<dbReference type="NCBIfam" id="TIGR01843">
    <property type="entry name" value="type_I_hlyD"/>
    <property type="match status" value="1"/>
</dbReference>
<keyword evidence="8 9" id="KW-0472">Membrane</keyword>
<keyword evidence="13" id="KW-1185">Reference proteome</keyword>
<evidence type="ECO:0000259" key="10">
    <source>
        <dbReference type="Pfam" id="PF25917"/>
    </source>
</evidence>
<dbReference type="GO" id="GO:0005886">
    <property type="term" value="C:plasma membrane"/>
    <property type="evidence" value="ECO:0007669"/>
    <property type="project" value="UniProtKB-SubCell"/>
</dbReference>
<name>V4PYT9_9CAUL</name>
<dbReference type="PANTHER" id="PTHR30386">
    <property type="entry name" value="MEMBRANE FUSION SUBUNIT OF EMRAB-TOLC MULTIDRUG EFFLUX PUMP"/>
    <property type="match status" value="1"/>
</dbReference>
<dbReference type="PRINTS" id="PR01490">
    <property type="entry name" value="RTXTOXIND"/>
</dbReference>
<feature type="domain" description="Multidrug resistance protein MdtA-like barrel-sandwich hybrid" evidence="10">
    <location>
        <begin position="98"/>
        <end position="347"/>
    </location>
</feature>
<comment type="similarity">
    <text evidence="2 9">Belongs to the membrane fusion protein (MFP) (TC 8.A.1) family.</text>
</comment>
<proteinExistence type="inferred from homology"/>
<evidence type="ECO:0000256" key="8">
    <source>
        <dbReference type="ARBA" id="ARBA00023136"/>
    </source>
</evidence>
<evidence type="ECO:0000256" key="2">
    <source>
        <dbReference type="ARBA" id="ARBA00009477"/>
    </source>
</evidence>
<protein>
    <recommendedName>
        <fullName evidence="9">Membrane fusion protein (MFP) family protein</fullName>
    </recommendedName>
</protein>
<dbReference type="Pfam" id="PF26002">
    <property type="entry name" value="Beta-barrel_AprE"/>
    <property type="match status" value="1"/>
</dbReference>
<evidence type="ECO:0000256" key="5">
    <source>
        <dbReference type="ARBA" id="ARBA00022519"/>
    </source>
</evidence>
<organism evidence="12 13">
    <name type="scientific">Asticcacaulis benevestitus DSM 16100 = ATCC BAA-896</name>
    <dbReference type="NCBI Taxonomy" id="1121022"/>
    <lineage>
        <taxon>Bacteria</taxon>
        <taxon>Pseudomonadati</taxon>
        <taxon>Pseudomonadota</taxon>
        <taxon>Alphaproteobacteria</taxon>
        <taxon>Caulobacterales</taxon>
        <taxon>Caulobacteraceae</taxon>
        <taxon>Asticcacaulis</taxon>
    </lineage>
</organism>
<gene>
    <name evidence="12" type="ORF">ABENE_07990</name>
</gene>
<feature type="domain" description="AprE-like beta-barrel" evidence="11">
    <location>
        <begin position="353"/>
        <end position="448"/>
    </location>
</feature>
<keyword evidence="4 9" id="KW-1003">Cell membrane</keyword>
<evidence type="ECO:0000256" key="9">
    <source>
        <dbReference type="RuleBase" id="RU365093"/>
    </source>
</evidence>
<dbReference type="InterPro" id="IPR050739">
    <property type="entry name" value="MFP"/>
</dbReference>
<dbReference type="Gene3D" id="2.40.50.100">
    <property type="match status" value="1"/>
</dbReference>
<comment type="subcellular location">
    <subcellularLocation>
        <location evidence="1 9">Cell inner membrane</location>
        <topology evidence="1 9">Single-pass membrane protein</topology>
    </subcellularLocation>
</comment>
<dbReference type="OrthoDB" id="9810980at2"/>
<dbReference type="Proteomes" id="UP000017837">
    <property type="component" value="Unassembled WGS sequence"/>
</dbReference>
<dbReference type="InterPro" id="IPR058625">
    <property type="entry name" value="MdtA-like_BSH"/>
</dbReference>
<evidence type="ECO:0000256" key="1">
    <source>
        <dbReference type="ARBA" id="ARBA00004377"/>
    </source>
</evidence>
<dbReference type="InterPro" id="IPR010129">
    <property type="entry name" value="T1SS_HlyD"/>
</dbReference>
<dbReference type="InterPro" id="IPR006144">
    <property type="entry name" value="Secretion_HlyD_CS"/>
</dbReference>
<dbReference type="PANTHER" id="PTHR30386:SF27">
    <property type="entry name" value="MEMBRANE FUSION PROTEIN (MFP) FAMILY PROTEIN"/>
    <property type="match status" value="1"/>
</dbReference>
<reference evidence="12 13" key="1">
    <citation type="journal article" date="2014" name="Nature">
        <title>Sequential evolution of bacterial morphology by co-option of a developmental regulator.</title>
        <authorList>
            <person name="Jiang C."/>
            <person name="Brown P.J."/>
            <person name="Ducret A."/>
            <person name="Brun Y.V."/>
        </authorList>
    </citation>
    <scope>NUCLEOTIDE SEQUENCE [LARGE SCALE GENOMIC DNA]</scope>
    <source>
        <strain evidence="12 13">DSM 16100</strain>
    </source>
</reference>
<feature type="transmembrane region" description="Helical" evidence="9">
    <location>
        <begin position="53"/>
        <end position="78"/>
    </location>
</feature>
<dbReference type="RefSeq" id="WP_018082358.1">
    <property type="nucleotide sequence ID" value="NZ_AQWM01000013.1"/>
</dbReference>
<evidence type="ECO:0000313" key="13">
    <source>
        <dbReference type="Proteomes" id="UP000017837"/>
    </source>
</evidence>
<dbReference type="eggNOG" id="COG0845">
    <property type="taxonomic scope" value="Bacteria"/>
</dbReference>
<dbReference type="AlphaFoldDB" id="V4PYT9"/>
<dbReference type="InterPro" id="IPR058982">
    <property type="entry name" value="Beta-barrel_AprE"/>
</dbReference>
<evidence type="ECO:0000313" key="12">
    <source>
        <dbReference type="EMBL" id="ESQ92569.1"/>
    </source>
</evidence>
<dbReference type="GO" id="GO:0009306">
    <property type="term" value="P:protein secretion"/>
    <property type="evidence" value="ECO:0007669"/>
    <property type="project" value="InterPro"/>
</dbReference>
<keyword evidence="3 9" id="KW-0813">Transport</keyword>
<keyword evidence="5 9" id="KW-0997">Cell inner membrane</keyword>
<dbReference type="Gene3D" id="2.40.30.170">
    <property type="match status" value="1"/>
</dbReference>
<evidence type="ECO:0000256" key="6">
    <source>
        <dbReference type="ARBA" id="ARBA00022692"/>
    </source>
</evidence>
<keyword evidence="6 9" id="KW-0812">Transmembrane</keyword>
<dbReference type="STRING" id="1121022.GCA_000376105_02686"/>
<evidence type="ECO:0000256" key="7">
    <source>
        <dbReference type="ARBA" id="ARBA00022989"/>
    </source>
</evidence>